<dbReference type="AlphaFoldDB" id="A0A9P5ZB31"/>
<evidence type="ECO:0000313" key="3">
    <source>
        <dbReference type="Proteomes" id="UP000807469"/>
    </source>
</evidence>
<organism evidence="2 3">
    <name type="scientific">Pholiota conissans</name>
    <dbReference type="NCBI Taxonomy" id="109636"/>
    <lineage>
        <taxon>Eukaryota</taxon>
        <taxon>Fungi</taxon>
        <taxon>Dikarya</taxon>
        <taxon>Basidiomycota</taxon>
        <taxon>Agaricomycotina</taxon>
        <taxon>Agaricomycetes</taxon>
        <taxon>Agaricomycetidae</taxon>
        <taxon>Agaricales</taxon>
        <taxon>Agaricineae</taxon>
        <taxon>Strophariaceae</taxon>
        <taxon>Pholiota</taxon>
    </lineage>
</organism>
<gene>
    <name evidence="2" type="ORF">BDN70DRAFT_851506</name>
</gene>
<proteinExistence type="predicted"/>
<keyword evidence="3" id="KW-1185">Reference proteome</keyword>
<feature type="compositionally biased region" description="Low complexity" evidence="1">
    <location>
        <begin position="137"/>
        <end position="146"/>
    </location>
</feature>
<feature type="compositionally biased region" description="Basic residues" evidence="1">
    <location>
        <begin position="663"/>
        <end position="675"/>
    </location>
</feature>
<dbReference type="EMBL" id="MU155153">
    <property type="protein sequence ID" value="KAF9483450.1"/>
    <property type="molecule type" value="Genomic_DNA"/>
</dbReference>
<feature type="region of interest" description="Disordered" evidence="1">
    <location>
        <begin position="608"/>
        <end position="675"/>
    </location>
</feature>
<feature type="compositionally biased region" description="Acidic residues" evidence="1">
    <location>
        <begin position="93"/>
        <end position="122"/>
    </location>
</feature>
<accession>A0A9P5ZB31</accession>
<evidence type="ECO:0000313" key="2">
    <source>
        <dbReference type="EMBL" id="KAF9483450.1"/>
    </source>
</evidence>
<evidence type="ECO:0008006" key="4">
    <source>
        <dbReference type="Google" id="ProtNLM"/>
    </source>
</evidence>
<feature type="compositionally biased region" description="Acidic residues" evidence="1">
    <location>
        <begin position="608"/>
        <end position="653"/>
    </location>
</feature>
<sequence>MPPKLRVLAHNARLEKRMQNDISTSLASVLKTNPKMELKEAMWSVTQEMLVNNPFQPPKDGKCPFNDLPDEILGYIFSVGVKEEAEEGLQGYDSEDDADWEDADDEDDEEQGSGDDEDDEEMGASVPTANAGPAPQDSDSGGSSDSDMYDDEVRIPFQVLVSHVCHRWRAVALDSHVLWTTLNFEKRPNLEKAETYISRAQGLPLTICIDCTFPEDVDEEDHPDHPLYTENHDDEDMDVDHDAEEEEVRFLSNAELTQILDLIEPEVSHWGSLEFRASTYTYVTTLLSRLAKLPSAPLLEAFQVYHFEDCEDYEFFSGDDKTSFLPFHGDAPLLKDAVFWGIHIDWEGAAKSFLTGLRDLELSFHAKDVRPSYDAFYKIISSSPDLQTLTLSLSGPVLSDGVEFDAEREEGGWGSTPLTISSLREFAIQFHDPKYASALVQHLDMPNVTGLLLNFDEQDYTTFVRSLLKPVKGRTESLLQHIDHLKISGLPCDVASAHAFLDQLVILKSFNLKVTIVAAQALAAGAATSATASGSSSGPLSSPTLFCPKLETLTTNAVDGYRLKQLVETRKKLGAPIKRIFMSYNDRVSEKEEKWLRDNLEELEFFEPSDSEEEVEVYGEEDDDDDSEDWETDSDAEGGDGGDGREDGEDGDEPPLISPLARHLGRRRRRAMDLD</sequence>
<dbReference type="Proteomes" id="UP000807469">
    <property type="component" value="Unassembled WGS sequence"/>
</dbReference>
<protein>
    <recommendedName>
        <fullName evidence="4">F-box domain-containing protein</fullName>
    </recommendedName>
</protein>
<name>A0A9P5ZB31_9AGAR</name>
<reference evidence="2" key="1">
    <citation type="submission" date="2020-11" db="EMBL/GenBank/DDBJ databases">
        <authorList>
            <consortium name="DOE Joint Genome Institute"/>
            <person name="Ahrendt S."/>
            <person name="Riley R."/>
            <person name="Andreopoulos W."/>
            <person name="Labutti K."/>
            <person name="Pangilinan J."/>
            <person name="Ruiz-Duenas F.J."/>
            <person name="Barrasa J.M."/>
            <person name="Sanchez-Garcia M."/>
            <person name="Camarero S."/>
            <person name="Miyauchi S."/>
            <person name="Serrano A."/>
            <person name="Linde D."/>
            <person name="Babiker R."/>
            <person name="Drula E."/>
            <person name="Ayuso-Fernandez I."/>
            <person name="Pacheco R."/>
            <person name="Padilla G."/>
            <person name="Ferreira P."/>
            <person name="Barriuso J."/>
            <person name="Kellner H."/>
            <person name="Castanera R."/>
            <person name="Alfaro M."/>
            <person name="Ramirez L."/>
            <person name="Pisabarro A.G."/>
            <person name="Kuo A."/>
            <person name="Tritt A."/>
            <person name="Lipzen A."/>
            <person name="He G."/>
            <person name="Yan M."/>
            <person name="Ng V."/>
            <person name="Cullen D."/>
            <person name="Martin F."/>
            <person name="Rosso M.-N."/>
            <person name="Henrissat B."/>
            <person name="Hibbett D."/>
            <person name="Martinez A.T."/>
            <person name="Grigoriev I.V."/>
        </authorList>
    </citation>
    <scope>NUCLEOTIDE SEQUENCE</scope>
    <source>
        <strain evidence="2">CIRM-BRFM 674</strain>
    </source>
</reference>
<comment type="caution">
    <text evidence="2">The sequence shown here is derived from an EMBL/GenBank/DDBJ whole genome shotgun (WGS) entry which is preliminary data.</text>
</comment>
<feature type="region of interest" description="Disordered" evidence="1">
    <location>
        <begin position="86"/>
        <end position="149"/>
    </location>
</feature>
<evidence type="ECO:0000256" key="1">
    <source>
        <dbReference type="SAM" id="MobiDB-lite"/>
    </source>
</evidence>
<dbReference type="OrthoDB" id="3341212at2759"/>